<dbReference type="AlphaFoldDB" id="A0A0P5WG62"/>
<dbReference type="PANTHER" id="PTHR21113:SF6">
    <property type="entry name" value="CHITIN-BINDING TYPE-4 DOMAIN-CONTAINING PROTEIN"/>
    <property type="match status" value="1"/>
</dbReference>
<dbReference type="PANTHER" id="PTHR21113">
    <property type="entry name" value="AGAP001705-PA"/>
    <property type="match status" value="1"/>
</dbReference>
<sequence length="346" mass="39117">MKLLTVAIPFLASFFIQIEQVICHGRLMNPPSRNAMWRFGFPNPVDVKDNELWCGGVKVLWDVNGGKCGVCGDPWNEPQPRPHEIGGYFANGLLGRRYTPGQVIDIEIELTSNHKGHFELRLCPLLGYLTANNETDDCFEKYPLYLEGQSTYKFLIPDDSERHVVFKYRVKLPNQVTCTHCIIQWIHYTSHINGTCDDGTVNIGCGKQEIYRNCADVVIISNTGGFEPFGLIPTIPTSQNVNPYAIRLWNNNAHHGTHTEETLVVRSQSCTAVGKYRGINYFDSWCMTSCMKYPPTCPEHACQCIVSCAPKEELLKSERVSEESFCQHDCLLSPFSERCSRLCTCS</sequence>
<proteinExistence type="predicted"/>
<dbReference type="Pfam" id="PF03067">
    <property type="entry name" value="LPMO_10"/>
    <property type="match status" value="1"/>
</dbReference>
<protein>
    <submittedName>
        <fullName evidence="1">Uncharacterized protein</fullName>
    </submittedName>
</protein>
<evidence type="ECO:0000313" key="1">
    <source>
        <dbReference type="EMBL" id="JAN46076.1"/>
    </source>
</evidence>
<dbReference type="EMBL" id="GDIQ01048661">
    <property type="protein sequence ID" value="JAN46076.1"/>
    <property type="molecule type" value="Transcribed_RNA"/>
</dbReference>
<reference evidence="1" key="1">
    <citation type="submission" date="2015-10" db="EMBL/GenBank/DDBJ databases">
        <title>EvidentialGene: Evidence-directed Construction of Complete mRNA Transcriptomes without Genomes.</title>
        <authorList>
            <person name="Gilbert D.G."/>
        </authorList>
    </citation>
    <scope>NUCLEOTIDE SEQUENCE</scope>
</reference>
<dbReference type="OrthoDB" id="64893at2759"/>
<organism evidence="1">
    <name type="scientific">Daphnia magna</name>
    <dbReference type="NCBI Taxonomy" id="35525"/>
    <lineage>
        <taxon>Eukaryota</taxon>
        <taxon>Metazoa</taxon>
        <taxon>Ecdysozoa</taxon>
        <taxon>Arthropoda</taxon>
        <taxon>Crustacea</taxon>
        <taxon>Branchiopoda</taxon>
        <taxon>Diplostraca</taxon>
        <taxon>Cladocera</taxon>
        <taxon>Anomopoda</taxon>
        <taxon>Daphniidae</taxon>
        <taxon>Daphnia</taxon>
    </lineage>
</organism>
<accession>A0A0P5WG62</accession>
<dbReference type="InterPro" id="IPR004302">
    <property type="entry name" value="Cellulose/chitin-bd_N"/>
</dbReference>
<name>A0A0P5WG62_9CRUS</name>